<dbReference type="Pfam" id="PF13193">
    <property type="entry name" value="AMP-binding_C"/>
    <property type="match status" value="1"/>
</dbReference>
<evidence type="ECO:0000313" key="5">
    <source>
        <dbReference type="EMBL" id="CAG8782546.1"/>
    </source>
</evidence>
<dbReference type="AlphaFoldDB" id="A0A9N9JIE8"/>
<evidence type="ECO:0000313" key="6">
    <source>
        <dbReference type="Proteomes" id="UP000789405"/>
    </source>
</evidence>
<keyword evidence="6" id="KW-1185">Reference proteome</keyword>
<dbReference type="EMBL" id="CAJVPY010022350">
    <property type="protein sequence ID" value="CAG8782546.1"/>
    <property type="molecule type" value="Genomic_DNA"/>
</dbReference>
<evidence type="ECO:0000256" key="1">
    <source>
        <dbReference type="ARBA" id="ARBA00006432"/>
    </source>
</evidence>
<dbReference type="Pfam" id="PF00501">
    <property type="entry name" value="AMP-binding"/>
    <property type="match status" value="1"/>
</dbReference>
<feature type="domain" description="AMP-dependent synthetase/ligase" evidence="3">
    <location>
        <begin position="1"/>
        <end position="141"/>
    </location>
</feature>
<dbReference type="PANTHER" id="PTHR24096">
    <property type="entry name" value="LONG-CHAIN-FATTY-ACID--COA LIGASE"/>
    <property type="match status" value="1"/>
</dbReference>
<dbReference type="InterPro" id="IPR045851">
    <property type="entry name" value="AMP-bd_C_sf"/>
</dbReference>
<dbReference type="Gene3D" id="3.40.50.980">
    <property type="match status" value="1"/>
</dbReference>
<dbReference type="OrthoDB" id="1898221at2759"/>
<accession>A0A9N9JIE8</accession>
<name>A0A9N9JIE8_9GLOM</name>
<feature type="non-terminal residue" evidence="5">
    <location>
        <position position="1"/>
    </location>
</feature>
<dbReference type="InterPro" id="IPR025110">
    <property type="entry name" value="AMP-bd_C"/>
</dbReference>
<feature type="domain" description="AMP-binding enzyme C-terminal" evidence="4">
    <location>
        <begin position="180"/>
        <end position="260"/>
    </location>
</feature>
<proteinExistence type="inferred from homology"/>
<evidence type="ECO:0000259" key="4">
    <source>
        <dbReference type="Pfam" id="PF13193"/>
    </source>
</evidence>
<evidence type="ECO:0000256" key="2">
    <source>
        <dbReference type="ARBA" id="ARBA00022598"/>
    </source>
</evidence>
<organism evidence="5 6">
    <name type="scientific">Dentiscutata erythropus</name>
    <dbReference type="NCBI Taxonomy" id="1348616"/>
    <lineage>
        <taxon>Eukaryota</taxon>
        <taxon>Fungi</taxon>
        <taxon>Fungi incertae sedis</taxon>
        <taxon>Mucoromycota</taxon>
        <taxon>Glomeromycotina</taxon>
        <taxon>Glomeromycetes</taxon>
        <taxon>Diversisporales</taxon>
        <taxon>Gigasporaceae</taxon>
        <taxon>Dentiscutata</taxon>
    </lineage>
</organism>
<dbReference type="Gene3D" id="2.30.38.10">
    <property type="entry name" value="Luciferase, Domain 3"/>
    <property type="match status" value="1"/>
</dbReference>
<comment type="caution">
    <text evidence="5">The sequence shown here is derived from an EMBL/GenBank/DDBJ whole genome shotgun (WGS) entry which is preliminary data.</text>
</comment>
<dbReference type="PANTHER" id="PTHR24096:SF149">
    <property type="entry name" value="AMP-BINDING DOMAIN-CONTAINING PROTEIN-RELATED"/>
    <property type="match status" value="1"/>
</dbReference>
<feature type="non-terminal residue" evidence="5">
    <location>
        <position position="278"/>
    </location>
</feature>
<sequence>GATMVIFPKYNIKTFCYCIQKYNIDYIYAAPPIILDLVNDPDTKKYDLSSVKMVVSSAAPLGYELAHMFYELFKIRVKQAYGLTEALVICYSDSNNIIAGSCGIPLPNMKLKILSNDGHELGPNEHGELCVYGPTIMKSYLNKSEAANASFDNDGFLHTGDIAYADDRGSNCGFPVAPAELESILCTHDKIFDAAVIGCYSEKDQTELPIAYIVLKSEDNENKQSLKYDIIQYVNSKVSPHKKIRDLLFINKIPKSESGKILRRMLREFILAEYVEDQ</sequence>
<keyword evidence="2" id="KW-0436">Ligase</keyword>
<dbReference type="InterPro" id="IPR000873">
    <property type="entry name" value="AMP-dep_synth/lig_dom"/>
</dbReference>
<evidence type="ECO:0000259" key="3">
    <source>
        <dbReference type="Pfam" id="PF00501"/>
    </source>
</evidence>
<dbReference type="SUPFAM" id="SSF56801">
    <property type="entry name" value="Acetyl-CoA synthetase-like"/>
    <property type="match status" value="1"/>
</dbReference>
<protein>
    <submittedName>
        <fullName evidence="5">22515_t:CDS:1</fullName>
    </submittedName>
</protein>
<gene>
    <name evidence="5" type="ORF">DERYTH_LOCUS19825</name>
</gene>
<dbReference type="Gene3D" id="3.30.300.30">
    <property type="match status" value="1"/>
</dbReference>
<dbReference type="Proteomes" id="UP000789405">
    <property type="component" value="Unassembled WGS sequence"/>
</dbReference>
<dbReference type="GO" id="GO:0016405">
    <property type="term" value="F:CoA-ligase activity"/>
    <property type="evidence" value="ECO:0007669"/>
    <property type="project" value="TreeGrafter"/>
</dbReference>
<comment type="similarity">
    <text evidence="1">Belongs to the ATP-dependent AMP-binding enzyme family.</text>
</comment>
<reference evidence="5" key="1">
    <citation type="submission" date="2021-06" db="EMBL/GenBank/DDBJ databases">
        <authorList>
            <person name="Kallberg Y."/>
            <person name="Tangrot J."/>
            <person name="Rosling A."/>
        </authorList>
    </citation>
    <scope>NUCLEOTIDE SEQUENCE</scope>
    <source>
        <strain evidence="5">MA453B</strain>
    </source>
</reference>